<dbReference type="InterPro" id="IPR029026">
    <property type="entry name" value="tRNA_m1G_MTases_N"/>
</dbReference>
<evidence type="ECO:0000313" key="10">
    <source>
        <dbReference type="EMBL" id="HHR40376.1"/>
    </source>
</evidence>
<feature type="site" description="Interaction with substrate rRNA" evidence="9">
    <location>
        <position position="105"/>
    </location>
</feature>
<dbReference type="Gene3D" id="3.40.1280.10">
    <property type="match status" value="1"/>
</dbReference>
<dbReference type="HAMAP" id="MF_00554">
    <property type="entry name" value="NEP1"/>
    <property type="match status" value="1"/>
</dbReference>
<dbReference type="AlphaFoldDB" id="A0A7C5U5J7"/>
<keyword evidence="5 9" id="KW-0808">Transferase</keyword>
<organism evidence="10">
    <name type="scientific">Caldiarchaeum subterraneum</name>
    <dbReference type="NCBI Taxonomy" id="311458"/>
    <lineage>
        <taxon>Archaea</taxon>
        <taxon>Nitrososphaerota</taxon>
        <taxon>Candidatus Caldarchaeales</taxon>
        <taxon>Candidatus Caldarchaeaceae</taxon>
        <taxon>Candidatus Caldarchaeum</taxon>
    </lineage>
</organism>
<feature type="binding site" evidence="9">
    <location>
        <begin position="205"/>
        <end position="210"/>
    </location>
    <ligand>
        <name>S-adenosyl-L-methionine</name>
        <dbReference type="ChEBI" id="CHEBI:59789"/>
    </ligand>
</feature>
<evidence type="ECO:0000256" key="6">
    <source>
        <dbReference type="ARBA" id="ARBA00022691"/>
    </source>
</evidence>
<evidence type="ECO:0000256" key="3">
    <source>
        <dbReference type="ARBA" id="ARBA00022552"/>
    </source>
</evidence>
<dbReference type="Pfam" id="PF03587">
    <property type="entry name" value="EMG1"/>
    <property type="match status" value="1"/>
</dbReference>
<evidence type="ECO:0000256" key="5">
    <source>
        <dbReference type="ARBA" id="ARBA00022679"/>
    </source>
</evidence>
<dbReference type="GO" id="GO:0070475">
    <property type="term" value="P:rRNA base methylation"/>
    <property type="evidence" value="ECO:0007669"/>
    <property type="project" value="InterPro"/>
</dbReference>
<dbReference type="InterPro" id="IPR005304">
    <property type="entry name" value="Rbsml_bgen_MeTrfase_EMG1/NEP1"/>
</dbReference>
<dbReference type="InterPro" id="IPR029028">
    <property type="entry name" value="Alpha/beta_knot_MTases"/>
</dbReference>
<gene>
    <name evidence="9" type="primary">nep1</name>
    <name evidence="10" type="ORF">ENM42_00945</name>
</gene>
<keyword evidence="6 9" id="KW-0949">S-adenosyl-L-methionine</keyword>
<sequence length="231" mass="26079">MLFEKLVLILVEAALETVPPEIQNHPAVINDARRRGKQPSEILLDRSYHHHAMKRLPDNAKRGRPDIVHFCLLEALGSPLNIGNRLETYVATCSGHIIYVNPAVRLPRVYERFKGVFEKLFAEERIVSDTGLELLRLEQISLKKFIQRVNVSKTILMSEKGLQISGRLFGSDILTVPRPCVLVGCFPHGDFRDETKSLADVEASIYPGPLEAWTVVSRVLCFVEQSLTEKP</sequence>
<name>A0A7C5U5J7_CALS0</name>
<evidence type="ECO:0000256" key="4">
    <source>
        <dbReference type="ARBA" id="ARBA00022603"/>
    </source>
</evidence>
<feature type="site" description="Interaction with substrate rRNA" evidence="9">
    <location>
        <position position="108"/>
    </location>
</feature>
<protein>
    <recommendedName>
        <fullName evidence="9">Ribosomal RNA small subunit methyltransferase Nep1</fullName>
        <ecNumber evidence="9">2.1.1.-</ecNumber>
    </recommendedName>
    <alternativeName>
        <fullName evidence="9">16S rRNA (pseudouridine-N1-)-methyltransferase Nep1</fullName>
    </alternativeName>
</protein>
<accession>A0A7C5U5J7</accession>
<evidence type="ECO:0000256" key="2">
    <source>
        <dbReference type="ARBA" id="ARBA00022517"/>
    </source>
</evidence>
<dbReference type="GO" id="GO:0070037">
    <property type="term" value="F:rRNA (pseudouridine) methyltransferase activity"/>
    <property type="evidence" value="ECO:0007669"/>
    <property type="project" value="UniProtKB-UniRule"/>
</dbReference>
<reference evidence="10" key="1">
    <citation type="journal article" date="2020" name="mSystems">
        <title>Genome- and Community-Level Interaction Insights into Carbon Utilization and Element Cycling Functions of Hydrothermarchaeota in Hydrothermal Sediment.</title>
        <authorList>
            <person name="Zhou Z."/>
            <person name="Liu Y."/>
            <person name="Xu W."/>
            <person name="Pan J."/>
            <person name="Luo Z.H."/>
            <person name="Li M."/>
        </authorList>
    </citation>
    <scope>NUCLEOTIDE SEQUENCE [LARGE SCALE GENOMIC DNA]</scope>
    <source>
        <strain evidence="10">SpSt-1084</strain>
    </source>
</reference>
<dbReference type="EC" id="2.1.1.-" evidence="9"/>
<keyword evidence="8 9" id="KW-0694">RNA-binding</keyword>
<feature type="site" description="Stabilizes Arg-xx" evidence="9">
    <location>
        <position position="66"/>
    </location>
</feature>
<comment type="caution">
    <text evidence="10">The sequence shown here is derived from an EMBL/GenBank/DDBJ whole genome shotgun (WGS) entry which is preliminary data.</text>
</comment>
<comment type="catalytic activity">
    <reaction evidence="9">
        <text>a pseudouridine in rRNA + S-adenosyl-L-methionine = an N(1)-methylpseudouridine in rRNA + S-adenosyl-L-homocysteine + H(+)</text>
        <dbReference type="Rhea" id="RHEA:46696"/>
        <dbReference type="Rhea" id="RHEA-COMP:11634"/>
        <dbReference type="Rhea" id="RHEA-COMP:13933"/>
        <dbReference type="ChEBI" id="CHEBI:15378"/>
        <dbReference type="ChEBI" id="CHEBI:57856"/>
        <dbReference type="ChEBI" id="CHEBI:59789"/>
        <dbReference type="ChEBI" id="CHEBI:65314"/>
        <dbReference type="ChEBI" id="CHEBI:74890"/>
    </reaction>
</comment>
<evidence type="ECO:0000256" key="1">
    <source>
        <dbReference type="ARBA" id="ARBA00008115"/>
    </source>
</evidence>
<dbReference type="PANTHER" id="PTHR12636">
    <property type="entry name" value="NEP1/MRA1"/>
    <property type="match status" value="1"/>
</dbReference>
<dbReference type="SUPFAM" id="SSF75217">
    <property type="entry name" value="alpha/beta knot"/>
    <property type="match status" value="1"/>
</dbReference>
<feature type="binding site" evidence="9">
    <location>
        <position position="184"/>
    </location>
    <ligand>
        <name>S-adenosyl-L-methionine</name>
        <dbReference type="ChEBI" id="CHEBI:59789"/>
    </ligand>
</feature>
<dbReference type="PANTHER" id="PTHR12636:SF5">
    <property type="entry name" value="RIBOSOMAL RNA SMALL SUBUNIT METHYLTRANSFERASE NEP1"/>
    <property type="match status" value="1"/>
</dbReference>
<keyword evidence="7 9" id="KW-0699">rRNA-binding</keyword>
<comment type="similarity">
    <text evidence="1 9">Belongs to the class IV-like SAM-binding methyltransferase superfamily. RNA methyltransferase NEP1 family.</text>
</comment>
<evidence type="ECO:0000256" key="9">
    <source>
        <dbReference type="HAMAP-Rule" id="MF_00554"/>
    </source>
</evidence>
<feature type="binding site" evidence="9">
    <location>
        <position position="189"/>
    </location>
    <ligand>
        <name>S-adenosyl-L-methionine</name>
        <dbReference type="ChEBI" id="CHEBI:59789"/>
    </ligand>
</feature>
<dbReference type="CDD" id="cd18088">
    <property type="entry name" value="Nep1-like"/>
    <property type="match status" value="1"/>
</dbReference>
<feature type="site" description="Interaction with substrate rRNA" evidence="9">
    <location>
        <position position="64"/>
    </location>
</feature>
<dbReference type="GO" id="GO:0019843">
    <property type="term" value="F:rRNA binding"/>
    <property type="evidence" value="ECO:0007669"/>
    <property type="project" value="UniProtKB-UniRule"/>
</dbReference>
<keyword evidence="2 9" id="KW-0690">Ribosome biogenesis</keyword>
<comment type="function">
    <text evidence="9">Methyltransferase involved in ribosomal biogenesis. Specifically catalyzes the N1-methylation of the pseudouridine corresponding to position 914 in M.jannaschii 16S rRNA.</text>
</comment>
<keyword evidence="3 9" id="KW-0698">rRNA processing</keyword>
<dbReference type="EMBL" id="DRXS01000052">
    <property type="protein sequence ID" value="HHR40376.1"/>
    <property type="molecule type" value="Genomic_DNA"/>
</dbReference>
<proteinExistence type="inferred from homology"/>
<evidence type="ECO:0000256" key="8">
    <source>
        <dbReference type="ARBA" id="ARBA00022884"/>
    </source>
</evidence>
<dbReference type="InterPro" id="IPR023503">
    <property type="entry name" value="Ribosome_NEP1_arc"/>
</dbReference>
<keyword evidence="4 9" id="KW-0489">Methyltransferase</keyword>
<feature type="site" description="Interaction with substrate rRNA" evidence="9">
    <location>
        <position position="112"/>
    </location>
</feature>
<comment type="subunit">
    <text evidence="9">Homodimer.</text>
</comment>
<evidence type="ECO:0000256" key="7">
    <source>
        <dbReference type="ARBA" id="ARBA00022730"/>
    </source>
</evidence>